<reference evidence="1" key="1">
    <citation type="journal article" date="2021" name="Proc. Natl. Acad. Sci. U.S.A.">
        <title>A Catalog of Tens of Thousands of Viruses from Human Metagenomes Reveals Hidden Associations with Chronic Diseases.</title>
        <authorList>
            <person name="Tisza M.J."/>
            <person name="Buck C.B."/>
        </authorList>
    </citation>
    <scope>NUCLEOTIDE SEQUENCE</scope>
    <source>
        <strain evidence="1">CtqPn17</strain>
    </source>
</reference>
<organism evidence="1">
    <name type="scientific">Caudovirales sp. ctqPn17</name>
    <dbReference type="NCBI Taxonomy" id="2825772"/>
    <lineage>
        <taxon>Viruses</taxon>
        <taxon>Duplodnaviria</taxon>
        <taxon>Heunggongvirae</taxon>
        <taxon>Uroviricota</taxon>
        <taxon>Caudoviricetes</taxon>
    </lineage>
</organism>
<protein>
    <submittedName>
        <fullName evidence="1">Uncharacterized protein</fullName>
    </submittedName>
</protein>
<evidence type="ECO:0000313" key="1">
    <source>
        <dbReference type="EMBL" id="DAE17602.1"/>
    </source>
</evidence>
<sequence length="76" mass="8362">MGEKEKLVFSDSPNMTELSAEDIAALEAERKAAREAELAPAKKAADMRKENAKVIAEHDDMLAELLFEITVNETEG</sequence>
<accession>A0A8S5QF74</accession>
<proteinExistence type="predicted"/>
<dbReference type="EMBL" id="BK015642">
    <property type="protein sequence ID" value="DAE17602.1"/>
    <property type="molecule type" value="Genomic_DNA"/>
</dbReference>
<name>A0A8S5QF74_9CAUD</name>